<evidence type="ECO:0000256" key="18">
    <source>
        <dbReference type="SAM" id="Phobius"/>
    </source>
</evidence>
<feature type="transmembrane region" description="Helical" evidence="18">
    <location>
        <begin position="448"/>
        <end position="469"/>
    </location>
</feature>
<keyword evidence="9" id="KW-0915">Sodium</keyword>
<evidence type="ECO:0000256" key="2">
    <source>
        <dbReference type="ARBA" id="ARBA00006434"/>
    </source>
</evidence>
<feature type="transmembrane region" description="Helical" evidence="18">
    <location>
        <begin position="156"/>
        <end position="178"/>
    </location>
</feature>
<feature type="transmembrane region" description="Helical" evidence="18">
    <location>
        <begin position="6"/>
        <end position="24"/>
    </location>
</feature>
<sequence length="478" mass="50948">METEIILPLLAYLVLIAGLSVFAMRKQRQGNFLSEYFLGSRSMGGFVLAMTITTTYISASSFIGGPGAAYKYGLGWVLLAMIQVPAVWLSLGVLGKKFAILARRYNAVTLNDMLYARYRSTLLIWLASISLLVAFIGAMTVQFIGGARLLETAAGIPYDTGLLIFGGTIALYTAFGGFRASVLNDAMQGLVMLIGTFLLLFAVIHHAGGLSTAVARLRTIDPQLVSPEGVGNVINPTFLSSFAVLVCFGVIGLPHTAVRCISYKDSKAMHRGIILGTIVVVVLMLGMHLAGALGRAILPDLTIPDRVIPTLMITVLPPMAAGVFLAAPMAAIMSTINAQLLQSSATLIKDLYLRIAPQQSENEARLRMLSGTITFVLGLLLLLAAWNPPDMIIWLNLLAFGGLEAVFLWPLVLGLYWSRANAAGAISGMLAGAGSYTLLASLNIEWGGFHPIVPSLTLSLLAFLVGNLFGRAPDAAQE</sequence>
<dbReference type="OrthoDB" id="9789704at2"/>
<organism evidence="19 20">
    <name type="scientific">Candidatus Pantoea deserta</name>
    <dbReference type="NCBI Taxonomy" id="1869313"/>
    <lineage>
        <taxon>Bacteria</taxon>
        <taxon>Pseudomonadati</taxon>
        <taxon>Pseudomonadota</taxon>
        <taxon>Gammaproteobacteria</taxon>
        <taxon>Enterobacterales</taxon>
        <taxon>Erwiniaceae</taxon>
        <taxon>Pantoea</taxon>
    </lineage>
</organism>
<keyword evidence="8 18" id="KW-1133">Transmembrane helix</keyword>
<evidence type="ECO:0000256" key="5">
    <source>
        <dbReference type="ARBA" id="ARBA00022519"/>
    </source>
</evidence>
<evidence type="ECO:0000256" key="1">
    <source>
        <dbReference type="ARBA" id="ARBA00004429"/>
    </source>
</evidence>
<evidence type="ECO:0000256" key="10">
    <source>
        <dbReference type="ARBA" id="ARBA00023065"/>
    </source>
</evidence>
<feature type="transmembrane region" description="Helical" evidence="18">
    <location>
        <begin position="45"/>
        <end position="63"/>
    </location>
</feature>
<feature type="transmembrane region" description="Helical" evidence="18">
    <location>
        <begin position="233"/>
        <end position="253"/>
    </location>
</feature>
<reference evidence="19 20" key="1">
    <citation type="submission" date="2018-11" db="EMBL/GenBank/DDBJ databases">
        <title>Whole genome sequencing of Pantoea sp. RIT388.</title>
        <authorList>
            <person name="Gan H.M."/>
            <person name="Hudson A.O."/>
        </authorList>
    </citation>
    <scope>NUCLEOTIDE SEQUENCE [LARGE SCALE GENOMIC DNA]</scope>
    <source>
        <strain evidence="19 20">RIT388</strain>
    </source>
</reference>
<feature type="transmembrane region" description="Helical" evidence="18">
    <location>
        <begin position="310"/>
        <end position="332"/>
    </location>
</feature>
<evidence type="ECO:0000256" key="13">
    <source>
        <dbReference type="ARBA" id="ARBA00052886"/>
    </source>
</evidence>
<keyword evidence="5" id="KW-0997">Cell inner membrane</keyword>
<dbReference type="Proteomes" id="UP000281332">
    <property type="component" value="Unassembled WGS sequence"/>
</dbReference>
<dbReference type="GO" id="GO:0015081">
    <property type="term" value="F:sodium ion transmembrane transporter activity"/>
    <property type="evidence" value="ECO:0007669"/>
    <property type="project" value="InterPro"/>
</dbReference>
<keyword evidence="12" id="KW-0739">Sodium transport</keyword>
<evidence type="ECO:0000256" key="11">
    <source>
        <dbReference type="ARBA" id="ARBA00023136"/>
    </source>
</evidence>
<evidence type="ECO:0000256" key="15">
    <source>
        <dbReference type="ARBA" id="ARBA00071946"/>
    </source>
</evidence>
<dbReference type="CDD" id="cd10327">
    <property type="entry name" value="SLC5sbd_PanF"/>
    <property type="match status" value="1"/>
</dbReference>
<feature type="transmembrane region" description="Helical" evidence="18">
    <location>
        <begin position="273"/>
        <end position="298"/>
    </location>
</feature>
<feature type="transmembrane region" description="Helical" evidence="18">
    <location>
        <begin position="423"/>
        <end position="442"/>
    </location>
</feature>
<dbReference type="PROSITE" id="PS00457">
    <property type="entry name" value="NA_SOLUT_SYMP_2"/>
    <property type="match status" value="1"/>
</dbReference>
<dbReference type="AlphaFoldDB" id="A0A3N4NIX5"/>
<dbReference type="InterPro" id="IPR011849">
    <property type="entry name" value="Na/pantothenate_symporter"/>
</dbReference>
<evidence type="ECO:0000256" key="4">
    <source>
        <dbReference type="ARBA" id="ARBA00022475"/>
    </source>
</evidence>
<dbReference type="FunFam" id="1.20.1730.10:FF:000003">
    <property type="entry name" value="Sodium/pantothenate symporter"/>
    <property type="match status" value="1"/>
</dbReference>
<evidence type="ECO:0000256" key="12">
    <source>
        <dbReference type="ARBA" id="ARBA00023201"/>
    </source>
</evidence>
<dbReference type="InterPro" id="IPR001734">
    <property type="entry name" value="Na/solute_symporter"/>
</dbReference>
<keyword evidence="6 18" id="KW-0812">Transmembrane</keyword>
<feature type="transmembrane region" description="Helical" evidence="18">
    <location>
        <begin position="122"/>
        <end position="144"/>
    </location>
</feature>
<accession>A0A3N4NIX5</accession>
<dbReference type="NCBIfam" id="TIGR00813">
    <property type="entry name" value="sss"/>
    <property type="match status" value="1"/>
</dbReference>
<comment type="caution">
    <text evidence="19">The sequence shown here is derived from an EMBL/GenBank/DDBJ whole genome shotgun (WGS) entry which is preliminary data.</text>
</comment>
<proteinExistence type="inferred from homology"/>
<dbReference type="InterPro" id="IPR050277">
    <property type="entry name" value="Sodium:Solute_Symporter"/>
</dbReference>
<evidence type="ECO:0000256" key="17">
    <source>
        <dbReference type="RuleBase" id="RU362091"/>
    </source>
</evidence>
<dbReference type="GO" id="GO:0015233">
    <property type="term" value="F:pantothenate transmembrane transporter activity"/>
    <property type="evidence" value="ECO:0007669"/>
    <property type="project" value="InterPro"/>
</dbReference>
<feature type="transmembrane region" description="Helical" evidence="18">
    <location>
        <begin position="368"/>
        <end position="386"/>
    </location>
</feature>
<feature type="transmembrane region" description="Helical" evidence="18">
    <location>
        <begin position="75"/>
        <end position="94"/>
    </location>
</feature>
<dbReference type="RefSeq" id="WP_123802528.1">
    <property type="nucleotide sequence ID" value="NZ_RMVG01000018.1"/>
</dbReference>
<evidence type="ECO:0000256" key="14">
    <source>
        <dbReference type="ARBA" id="ARBA00058214"/>
    </source>
</evidence>
<comment type="function">
    <text evidence="14">Catalyzes the sodium-dependent uptake of extracellular pantothenate.</text>
</comment>
<dbReference type="Gene3D" id="1.20.1730.10">
    <property type="entry name" value="Sodium/glucose cotransporter"/>
    <property type="match status" value="1"/>
</dbReference>
<keyword evidence="11 18" id="KW-0472">Membrane</keyword>
<evidence type="ECO:0000256" key="16">
    <source>
        <dbReference type="ARBA" id="ARBA00078588"/>
    </source>
</evidence>
<keyword evidence="3" id="KW-0813">Transport</keyword>
<feature type="transmembrane region" description="Helical" evidence="18">
    <location>
        <begin position="392"/>
        <end position="416"/>
    </location>
</feature>
<comment type="subcellular location">
    <subcellularLocation>
        <location evidence="1">Cell inner membrane</location>
        <topology evidence="1">Multi-pass membrane protein</topology>
    </subcellularLocation>
</comment>
<feature type="transmembrane region" description="Helical" evidence="18">
    <location>
        <begin position="190"/>
        <end position="213"/>
    </location>
</feature>
<dbReference type="GO" id="GO:0036376">
    <property type="term" value="P:sodium ion export across plasma membrane"/>
    <property type="evidence" value="ECO:0007669"/>
    <property type="project" value="InterPro"/>
</dbReference>
<keyword evidence="10" id="KW-0406">Ion transport</keyword>
<evidence type="ECO:0000256" key="9">
    <source>
        <dbReference type="ARBA" id="ARBA00023053"/>
    </source>
</evidence>
<keyword evidence="20" id="KW-1185">Reference proteome</keyword>
<dbReference type="PANTHER" id="PTHR48086:SF4">
    <property type="entry name" value="SODIUM_PANTOTHENATE SYMPORTER"/>
    <property type="match status" value="1"/>
</dbReference>
<comment type="catalytic activity">
    <reaction evidence="13">
        <text>(R)-pantothenate(in) + Na(+)(in) = (R)-pantothenate(out) + Na(+)(out)</text>
        <dbReference type="Rhea" id="RHEA:29927"/>
        <dbReference type="ChEBI" id="CHEBI:29032"/>
        <dbReference type="ChEBI" id="CHEBI:29101"/>
    </reaction>
    <physiologicalReaction direction="right-to-left" evidence="13">
        <dbReference type="Rhea" id="RHEA:29929"/>
    </physiologicalReaction>
</comment>
<dbReference type="InterPro" id="IPR038377">
    <property type="entry name" value="Na/Glc_symporter_sf"/>
</dbReference>
<dbReference type="InterPro" id="IPR018212">
    <property type="entry name" value="Na/solute_symporter_CS"/>
</dbReference>
<evidence type="ECO:0000256" key="6">
    <source>
        <dbReference type="ARBA" id="ARBA00022692"/>
    </source>
</evidence>
<dbReference type="PROSITE" id="PS00456">
    <property type="entry name" value="NA_SOLUT_SYMP_1"/>
    <property type="match status" value="1"/>
</dbReference>
<keyword evidence="7" id="KW-0769">Symport</keyword>
<evidence type="ECO:0000256" key="3">
    <source>
        <dbReference type="ARBA" id="ARBA00022448"/>
    </source>
</evidence>
<dbReference type="GO" id="GO:0005886">
    <property type="term" value="C:plasma membrane"/>
    <property type="evidence" value="ECO:0007669"/>
    <property type="project" value="UniProtKB-SubCell"/>
</dbReference>
<evidence type="ECO:0000313" key="19">
    <source>
        <dbReference type="EMBL" id="RPD96294.1"/>
    </source>
</evidence>
<keyword evidence="4" id="KW-1003">Cell membrane</keyword>
<name>A0A3N4NIX5_9GAMM</name>
<gene>
    <name evidence="19" type="ORF">BBB56_19270</name>
</gene>
<dbReference type="PROSITE" id="PS50283">
    <property type="entry name" value="NA_SOLUT_SYMP_3"/>
    <property type="match status" value="1"/>
</dbReference>
<dbReference type="PANTHER" id="PTHR48086">
    <property type="entry name" value="SODIUM/PROLINE SYMPORTER-RELATED"/>
    <property type="match status" value="1"/>
</dbReference>
<evidence type="ECO:0000256" key="8">
    <source>
        <dbReference type="ARBA" id="ARBA00022989"/>
    </source>
</evidence>
<dbReference type="Pfam" id="PF00474">
    <property type="entry name" value="SSF"/>
    <property type="match status" value="1"/>
</dbReference>
<evidence type="ECO:0000313" key="20">
    <source>
        <dbReference type="Proteomes" id="UP000281332"/>
    </source>
</evidence>
<dbReference type="NCBIfam" id="TIGR02119">
    <property type="entry name" value="panF"/>
    <property type="match status" value="1"/>
</dbReference>
<protein>
    <recommendedName>
        <fullName evidence="15">Sodium/pantothenate symporter</fullName>
    </recommendedName>
    <alternativeName>
        <fullName evidence="16">Pantothenate permease</fullName>
    </alternativeName>
</protein>
<dbReference type="GO" id="GO:0015293">
    <property type="term" value="F:symporter activity"/>
    <property type="evidence" value="ECO:0007669"/>
    <property type="project" value="UniProtKB-KW"/>
</dbReference>
<comment type="similarity">
    <text evidence="2 17">Belongs to the sodium:solute symporter (SSF) (TC 2.A.21) family.</text>
</comment>
<evidence type="ECO:0000256" key="7">
    <source>
        <dbReference type="ARBA" id="ARBA00022847"/>
    </source>
</evidence>
<dbReference type="EMBL" id="RMVG01000018">
    <property type="protein sequence ID" value="RPD96294.1"/>
    <property type="molecule type" value="Genomic_DNA"/>
</dbReference>